<dbReference type="AlphaFoldDB" id="A0ABC9E3R5"/>
<dbReference type="PANTHER" id="PTHR32133">
    <property type="entry name" value="OS07G0120400 PROTEIN"/>
    <property type="match status" value="1"/>
</dbReference>
<dbReference type="InterPro" id="IPR036047">
    <property type="entry name" value="F-box-like_dom_sf"/>
</dbReference>
<proteinExistence type="predicted"/>
<dbReference type="Gene3D" id="1.20.1280.50">
    <property type="match status" value="1"/>
</dbReference>
<dbReference type="EMBL" id="OZ075145">
    <property type="protein sequence ID" value="CAL5050044.1"/>
    <property type="molecule type" value="Genomic_DNA"/>
</dbReference>
<keyword evidence="5" id="KW-1185">Reference proteome</keyword>
<dbReference type="SUPFAM" id="SSF81383">
    <property type="entry name" value="F-box domain"/>
    <property type="match status" value="1"/>
</dbReference>
<name>A0ABC9E3R5_9POAL</name>
<sequence>MTSRAEASSSSTAAGSADPDPAPGGMAAVLDELVEEFLLRFPPDNPALLFRATLVCKRWRRLISDPSFHRRYREFHRSPPMLGLLYLSLVGEGSNCFYRTSASCLPIFRQCDWEAVDSRHGRVLQKSLNDLVVWNPITEDRWELPPLPRYSEMCNMAVLCAGAVGSGSCDHLGCHRGPFLVVFVGTNSEMFSCVYSSEDGMWSGPTVYQHPHDDLKLLPSALVGNALYFVMESKTKILKYNLATREISVIHLPPRSYDTYMHGHPVLVAMEGDSRLGVVTSDKFTLYLWLIEANHNGAARWTRSKLTDLETLLPADALFLVRVITFVDGVRLLFVMTLKGLFSIDLKSRQTRKLLDEELDVYSVAPFMSFLIPG</sequence>
<feature type="domain" description="F-box protein AT5G49610-like beta-propeller" evidence="3">
    <location>
        <begin position="116"/>
        <end position="370"/>
    </location>
</feature>
<evidence type="ECO:0000256" key="1">
    <source>
        <dbReference type="SAM" id="MobiDB-lite"/>
    </source>
</evidence>
<dbReference type="InterPro" id="IPR056594">
    <property type="entry name" value="AT5G49610-like_b-prop"/>
</dbReference>
<organism evidence="4 5">
    <name type="scientific">Urochloa decumbens</name>
    <dbReference type="NCBI Taxonomy" id="240449"/>
    <lineage>
        <taxon>Eukaryota</taxon>
        <taxon>Viridiplantae</taxon>
        <taxon>Streptophyta</taxon>
        <taxon>Embryophyta</taxon>
        <taxon>Tracheophyta</taxon>
        <taxon>Spermatophyta</taxon>
        <taxon>Magnoliopsida</taxon>
        <taxon>Liliopsida</taxon>
        <taxon>Poales</taxon>
        <taxon>Poaceae</taxon>
        <taxon>PACMAD clade</taxon>
        <taxon>Panicoideae</taxon>
        <taxon>Panicodae</taxon>
        <taxon>Paniceae</taxon>
        <taxon>Melinidinae</taxon>
        <taxon>Urochloa</taxon>
    </lineage>
</organism>
<dbReference type="Pfam" id="PF12937">
    <property type="entry name" value="F-box-like"/>
    <property type="match status" value="1"/>
</dbReference>
<dbReference type="InterPro" id="IPR001810">
    <property type="entry name" value="F-box_dom"/>
</dbReference>
<feature type="region of interest" description="Disordered" evidence="1">
    <location>
        <begin position="1"/>
        <end position="22"/>
    </location>
</feature>
<dbReference type="SUPFAM" id="SSF69304">
    <property type="entry name" value="Tricorn protease N-terminal domain"/>
    <property type="match status" value="1"/>
</dbReference>
<evidence type="ECO:0008006" key="6">
    <source>
        <dbReference type="Google" id="ProtNLM"/>
    </source>
</evidence>
<dbReference type="Pfam" id="PF23635">
    <property type="entry name" value="Beta-prop_AT5G49610-like"/>
    <property type="match status" value="1"/>
</dbReference>
<evidence type="ECO:0000313" key="4">
    <source>
        <dbReference type="EMBL" id="CAL5050044.1"/>
    </source>
</evidence>
<evidence type="ECO:0000313" key="5">
    <source>
        <dbReference type="Proteomes" id="UP001497457"/>
    </source>
</evidence>
<gene>
    <name evidence="4" type="ORF">URODEC1_LOCUS91329</name>
</gene>
<protein>
    <recommendedName>
        <fullName evidence="6">F-box domain-containing protein</fullName>
    </recommendedName>
</protein>
<accession>A0ABC9E3R5</accession>
<dbReference type="PANTHER" id="PTHR32133:SF386">
    <property type="entry name" value="F-BOX DOMAIN-CONTAINING PROTEIN"/>
    <property type="match status" value="1"/>
</dbReference>
<reference evidence="4" key="1">
    <citation type="submission" date="2024-10" db="EMBL/GenBank/DDBJ databases">
        <authorList>
            <person name="Ryan C."/>
        </authorList>
    </citation>
    <scope>NUCLEOTIDE SEQUENCE [LARGE SCALE GENOMIC DNA]</scope>
</reference>
<evidence type="ECO:0000259" key="3">
    <source>
        <dbReference type="Pfam" id="PF23635"/>
    </source>
</evidence>
<evidence type="ECO:0000259" key="2">
    <source>
        <dbReference type="Pfam" id="PF12937"/>
    </source>
</evidence>
<dbReference type="Proteomes" id="UP001497457">
    <property type="component" value="Chromosome 35b"/>
</dbReference>
<feature type="domain" description="F-box" evidence="2">
    <location>
        <begin position="47"/>
        <end position="72"/>
    </location>
</feature>